<evidence type="ECO:0000256" key="1">
    <source>
        <dbReference type="ARBA" id="ARBA00022448"/>
    </source>
</evidence>
<keyword evidence="2" id="KW-0547">Nucleotide-binding</keyword>
<dbReference type="SMART" id="SM00382">
    <property type="entry name" value="AAA"/>
    <property type="match status" value="1"/>
</dbReference>
<dbReference type="PROSITE" id="PS00211">
    <property type="entry name" value="ABC_TRANSPORTER_1"/>
    <property type="match status" value="1"/>
</dbReference>
<evidence type="ECO:0000256" key="2">
    <source>
        <dbReference type="ARBA" id="ARBA00022741"/>
    </source>
</evidence>
<keyword evidence="1" id="KW-0813">Transport</keyword>
<dbReference type="PANTHER" id="PTHR42781:SF4">
    <property type="entry name" value="SPERMIDINE_PUTRESCINE IMPORT ATP-BINDING PROTEIN POTA"/>
    <property type="match status" value="1"/>
</dbReference>
<dbReference type="EMBL" id="JACTNG010000001">
    <property type="protein sequence ID" value="MBO1077737.1"/>
    <property type="molecule type" value="Genomic_DNA"/>
</dbReference>
<protein>
    <submittedName>
        <fullName evidence="5">ABC transporter ATP-binding protein</fullName>
    </submittedName>
</protein>
<organism evidence="5 6">
    <name type="scientific">Roseomonas haemaphysalidis</name>
    <dbReference type="NCBI Taxonomy" id="2768162"/>
    <lineage>
        <taxon>Bacteria</taxon>
        <taxon>Pseudomonadati</taxon>
        <taxon>Pseudomonadota</taxon>
        <taxon>Alphaproteobacteria</taxon>
        <taxon>Acetobacterales</taxon>
        <taxon>Roseomonadaceae</taxon>
        <taxon>Roseomonas</taxon>
    </lineage>
</organism>
<dbReference type="RefSeq" id="WP_207415144.1">
    <property type="nucleotide sequence ID" value="NZ_CP061179.1"/>
</dbReference>
<keyword evidence="6" id="KW-1185">Reference proteome</keyword>
<accession>A0ABS3KJU4</accession>
<dbReference type="Gene3D" id="3.40.50.300">
    <property type="entry name" value="P-loop containing nucleotide triphosphate hydrolases"/>
    <property type="match status" value="1"/>
</dbReference>
<dbReference type="InterPro" id="IPR003439">
    <property type="entry name" value="ABC_transporter-like_ATP-bd"/>
</dbReference>
<dbReference type="SUPFAM" id="SSF52540">
    <property type="entry name" value="P-loop containing nucleoside triphosphate hydrolases"/>
    <property type="match status" value="1"/>
</dbReference>
<reference evidence="5 6" key="1">
    <citation type="submission" date="2020-09" db="EMBL/GenBank/DDBJ databases">
        <title>Roseomonas.</title>
        <authorList>
            <person name="Zhu W."/>
        </authorList>
    </citation>
    <scope>NUCLEOTIDE SEQUENCE [LARGE SCALE GENOMIC DNA]</scope>
    <source>
        <strain evidence="5 6">573</strain>
    </source>
</reference>
<proteinExistence type="predicted"/>
<dbReference type="PROSITE" id="PS50893">
    <property type="entry name" value="ABC_TRANSPORTER_2"/>
    <property type="match status" value="1"/>
</dbReference>
<dbReference type="InterPro" id="IPR003593">
    <property type="entry name" value="AAA+_ATPase"/>
</dbReference>
<name>A0ABS3KJU4_9PROT</name>
<keyword evidence="3 5" id="KW-0067">ATP-binding</keyword>
<dbReference type="InterPro" id="IPR017871">
    <property type="entry name" value="ABC_transporter-like_CS"/>
</dbReference>
<evidence type="ECO:0000259" key="4">
    <source>
        <dbReference type="PROSITE" id="PS50893"/>
    </source>
</evidence>
<dbReference type="Pfam" id="PF08402">
    <property type="entry name" value="TOBE_2"/>
    <property type="match status" value="1"/>
</dbReference>
<comment type="caution">
    <text evidence="5">The sequence shown here is derived from an EMBL/GenBank/DDBJ whole genome shotgun (WGS) entry which is preliminary data.</text>
</comment>
<dbReference type="Pfam" id="PF00005">
    <property type="entry name" value="ABC_tran"/>
    <property type="match status" value="1"/>
</dbReference>
<sequence length="342" mass="36669">MSQPTPPRGQSVQLDRVCKSYGRAEVLRDFTLEIPGGAFCTLLGASGSGKTTLLKLIAGFETLDGGAICIGGRDVSRTPVNRRNIGMVFQNYALFPHMSVRDNVAFGLDMRRVPKPEAATRVTEAMAMVGLDGFGARFPRELSGGQQQRVALARALVIRPDILLMDEPLGALDKNLRASLQSEIKRLQARLGVTIVFVTHDQEEALHMSDLIVVLERGAIEQVGTPRELYQQPANRFVASFLGECNYLTLDGMTHGIRPEKLRIAGGGDAGAHQRHGVVEELVFLGTGLRILARTPEGPLVVLAPVDAASSALAVGEPITLGFDAADAMPLPGKHSSPPHDA</sequence>
<dbReference type="PANTHER" id="PTHR42781">
    <property type="entry name" value="SPERMIDINE/PUTRESCINE IMPORT ATP-BINDING PROTEIN POTA"/>
    <property type="match status" value="1"/>
</dbReference>
<dbReference type="InterPro" id="IPR008995">
    <property type="entry name" value="Mo/tungstate-bd_C_term_dom"/>
</dbReference>
<dbReference type="InterPro" id="IPR050093">
    <property type="entry name" value="ABC_SmlMolc_Importer"/>
</dbReference>
<evidence type="ECO:0000313" key="6">
    <source>
        <dbReference type="Proteomes" id="UP001518989"/>
    </source>
</evidence>
<dbReference type="Proteomes" id="UP001518989">
    <property type="component" value="Unassembled WGS sequence"/>
</dbReference>
<dbReference type="SUPFAM" id="SSF50331">
    <property type="entry name" value="MOP-like"/>
    <property type="match status" value="1"/>
</dbReference>
<dbReference type="InterPro" id="IPR027417">
    <property type="entry name" value="P-loop_NTPase"/>
</dbReference>
<dbReference type="InterPro" id="IPR013611">
    <property type="entry name" value="Transp-assoc_OB_typ2"/>
</dbReference>
<evidence type="ECO:0000256" key="3">
    <source>
        <dbReference type="ARBA" id="ARBA00022840"/>
    </source>
</evidence>
<evidence type="ECO:0000313" key="5">
    <source>
        <dbReference type="EMBL" id="MBO1077737.1"/>
    </source>
</evidence>
<dbReference type="GO" id="GO:0005524">
    <property type="term" value="F:ATP binding"/>
    <property type="evidence" value="ECO:0007669"/>
    <property type="project" value="UniProtKB-KW"/>
</dbReference>
<feature type="domain" description="ABC transporter" evidence="4">
    <location>
        <begin position="12"/>
        <end position="242"/>
    </location>
</feature>
<gene>
    <name evidence="5" type="ORF">IAI61_01745</name>
</gene>